<gene>
    <name evidence="1" type="ORF">N7482_007960</name>
</gene>
<accession>A0A9W9I0D2</accession>
<dbReference type="SUPFAM" id="SSF48264">
    <property type="entry name" value="Cytochrome P450"/>
    <property type="match status" value="1"/>
</dbReference>
<dbReference type="RefSeq" id="XP_056542513.1">
    <property type="nucleotide sequence ID" value="XM_056690084.1"/>
</dbReference>
<dbReference type="GO" id="GO:0004497">
    <property type="term" value="F:monooxygenase activity"/>
    <property type="evidence" value="ECO:0007669"/>
    <property type="project" value="InterPro"/>
</dbReference>
<proteinExistence type="predicted"/>
<dbReference type="InterPro" id="IPR036396">
    <property type="entry name" value="Cyt_P450_sf"/>
</dbReference>
<feature type="non-terminal residue" evidence="1">
    <location>
        <position position="305"/>
    </location>
</feature>
<dbReference type="EMBL" id="JAPQKN010000004">
    <property type="protein sequence ID" value="KAJ5160956.1"/>
    <property type="molecule type" value="Genomic_DNA"/>
</dbReference>
<dbReference type="Proteomes" id="UP001149163">
    <property type="component" value="Unassembled WGS sequence"/>
</dbReference>
<dbReference type="Gene3D" id="1.10.630.10">
    <property type="entry name" value="Cytochrome P450"/>
    <property type="match status" value="1"/>
</dbReference>
<dbReference type="GO" id="GO:0016705">
    <property type="term" value="F:oxidoreductase activity, acting on paired donors, with incorporation or reduction of molecular oxygen"/>
    <property type="evidence" value="ECO:0007669"/>
    <property type="project" value="InterPro"/>
</dbReference>
<evidence type="ECO:0000313" key="1">
    <source>
        <dbReference type="EMBL" id="KAJ5160956.1"/>
    </source>
</evidence>
<protein>
    <submittedName>
        <fullName evidence="1">Benzoate 4-monooxygenase cytochrome P450</fullName>
    </submittedName>
</protein>
<keyword evidence="2" id="KW-1185">Reference proteome</keyword>
<comment type="caution">
    <text evidence="1">The sequence shown here is derived from an EMBL/GenBank/DDBJ whole genome shotgun (WGS) entry which is preliminary data.</text>
</comment>
<name>A0A9W9I0D2_9EURO</name>
<reference evidence="1" key="1">
    <citation type="submission" date="2022-11" db="EMBL/GenBank/DDBJ databases">
        <authorList>
            <person name="Petersen C."/>
        </authorList>
    </citation>
    <scope>NUCLEOTIDE SEQUENCE</scope>
    <source>
        <strain evidence="1">IBT 26290</strain>
    </source>
</reference>
<dbReference type="OrthoDB" id="1470350at2759"/>
<dbReference type="GO" id="GO:0020037">
    <property type="term" value="F:heme binding"/>
    <property type="evidence" value="ECO:0007669"/>
    <property type="project" value="InterPro"/>
</dbReference>
<evidence type="ECO:0000313" key="2">
    <source>
        <dbReference type="Proteomes" id="UP001149163"/>
    </source>
</evidence>
<reference evidence="1" key="2">
    <citation type="journal article" date="2023" name="IMA Fungus">
        <title>Comparative genomic study of the Penicillium genus elucidates a diverse pangenome and 15 lateral gene transfer events.</title>
        <authorList>
            <person name="Petersen C."/>
            <person name="Sorensen T."/>
            <person name="Nielsen M.R."/>
            <person name="Sondergaard T.E."/>
            <person name="Sorensen J.L."/>
            <person name="Fitzpatrick D.A."/>
            <person name="Frisvad J.C."/>
            <person name="Nielsen K.L."/>
        </authorList>
    </citation>
    <scope>NUCLEOTIDE SEQUENCE</scope>
    <source>
        <strain evidence="1">IBT 26290</strain>
    </source>
</reference>
<dbReference type="GeneID" id="81429260"/>
<feature type="non-terminal residue" evidence="1">
    <location>
        <position position="1"/>
    </location>
</feature>
<sequence length="305" mass="33897">ASFESLCIRSERDPEKHARIKESLSTAHSLWSLADQEATVSQCVDCFISRMGEPELNAGGLKMSKWYEMVSFDNLGELEKAHLWSSSVEDNLYFVTVAENFGPFSVVALIAKLLSPFLDGMREEHTAYTRDKCGHYLARRIGSSLARKDFMANLIDKVESNEMEREELTAHTSTLVWKNHILSLSSDFLSPGVRPAGGEVGIRIYPPGSEGFPLVSPKVSIDGSGSPPVEVEFLPTAHKMLIVCAFCRPKFTKMRGQTSAWIVTHGEANFHDPHTFKPEPCIDPDGADIKEASQPYSWRSSLSRA</sequence>
<dbReference type="GO" id="GO:0005506">
    <property type="term" value="F:iron ion binding"/>
    <property type="evidence" value="ECO:0007669"/>
    <property type="project" value="InterPro"/>
</dbReference>
<dbReference type="AlphaFoldDB" id="A0A9W9I0D2"/>
<organism evidence="1 2">
    <name type="scientific">Penicillium canariense</name>
    <dbReference type="NCBI Taxonomy" id="189055"/>
    <lineage>
        <taxon>Eukaryota</taxon>
        <taxon>Fungi</taxon>
        <taxon>Dikarya</taxon>
        <taxon>Ascomycota</taxon>
        <taxon>Pezizomycotina</taxon>
        <taxon>Eurotiomycetes</taxon>
        <taxon>Eurotiomycetidae</taxon>
        <taxon>Eurotiales</taxon>
        <taxon>Aspergillaceae</taxon>
        <taxon>Penicillium</taxon>
    </lineage>
</organism>